<evidence type="ECO:0000256" key="1">
    <source>
        <dbReference type="ARBA" id="ARBA00023015"/>
    </source>
</evidence>
<dbReference type="RefSeq" id="WP_085513763.1">
    <property type="nucleotide sequence ID" value="NZ_FXAP01000006.1"/>
</dbReference>
<dbReference type="PANTHER" id="PTHR46796:SF12">
    <property type="entry name" value="HTH-TYPE DNA-BINDING TRANSCRIPTIONAL ACTIVATOR EUTR"/>
    <property type="match status" value="1"/>
</dbReference>
<dbReference type="Proteomes" id="UP000266915">
    <property type="component" value="Unassembled WGS sequence"/>
</dbReference>
<evidence type="ECO:0000313" key="6">
    <source>
        <dbReference type="EMBL" id="ROR83091.1"/>
    </source>
</evidence>
<evidence type="ECO:0000256" key="2">
    <source>
        <dbReference type="ARBA" id="ARBA00023125"/>
    </source>
</evidence>
<keyword evidence="2" id="KW-0238">DNA-binding</keyword>
<evidence type="ECO:0000256" key="3">
    <source>
        <dbReference type="ARBA" id="ARBA00023163"/>
    </source>
</evidence>
<keyword evidence="3" id="KW-0804">Transcription</keyword>
<proteinExistence type="predicted"/>
<dbReference type="PROSITE" id="PS01124">
    <property type="entry name" value="HTH_ARAC_FAMILY_2"/>
    <property type="match status" value="1"/>
</dbReference>
<dbReference type="SMART" id="SM00342">
    <property type="entry name" value="HTH_ARAC"/>
    <property type="match status" value="1"/>
</dbReference>
<keyword evidence="7" id="KW-1185">Reference proteome</keyword>
<feature type="region of interest" description="Disordered" evidence="4">
    <location>
        <begin position="1"/>
        <end position="28"/>
    </location>
</feature>
<reference evidence="6 7" key="1">
    <citation type="submission" date="2018-11" db="EMBL/GenBank/DDBJ databases">
        <title>Sequencing the genomes of 1000 actinobacteria strains.</title>
        <authorList>
            <person name="Klenk H.-P."/>
        </authorList>
    </citation>
    <scope>NUCLEOTIDE SEQUENCE [LARGE SCALE GENOMIC DNA]</scope>
    <source>
        <strain evidence="6 7">DSM 14012</strain>
    </source>
</reference>
<name>A0A3N2C6G3_9MICO</name>
<comment type="caution">
    <text evidence="6">The sequence shown here is derived from an EMBL/GenBank/DDBJ whole genome shotgun (WGS) entry which is preliminary data.</text>
</comment>
<dbReference type="GO" id="GO:0003700">
    <property type="term" value="F:DNA-binding transcription factor activity"/>
    <property type="evidence" value="ECO:0007669"/>
    <property type="project" value="InterPro"/>
</dbReference>
<keyword evidence="1" id="KW-0805">Transcription regulation</keyword>
<evidence type="ECO:0000313" key="7">
    <source>
        <dbReference type="Proteomes" id="UP000266915"/>
    </source>
</evidence>
<gene>
    <name evidence="6" type="ORF">EDD42_3194</name>
</gene>
<dbReference type="Pfam" id="PF12833">
    <property type="entry name" value="HTH_18"/>
    <property type="match status" value="1"/>
</dbReference>
<dbReference type="InterPro" id="IPR009057">
    <property type="entry name" value="Homeodomain-like_sf"/>
</dbReference>
<dbReference type="InterPro" id="IPR018060">
    <property type="entry name" value="HTH_AraC"/>
</dbReference>
<protein>
    <submittedName>
        <fullName evidence="6">AraC family transcriptional regulator</fullName>
    </submittedName>
</protein>
<organism evidence="6 7">
    <name type="scientific">Plantibacter flavus</name>
    <dbReference type="NCBI Taxonomy" id="150123"/>
    <lineage>
        <taxon>Bacteria</taxon>
        <taxon>Bacillati</taxon>
        <taxon>Actinomycetota</taxon>
        <taxon>Actinomycetes</taxon>
        <taxon>Micrococcales</taxon>
        <taxon>Microbacteriaceae</taxon>
        <taxon>Plantibacter</taxon>
    </lineage>
</organism>
<feature type="domain" description="HTH araC/xylS-type" evidence="5">
    <location>
        <begin position="243"/>
        <end position="344"/>
    </location>
</feature>
<dbReference type="PANTHER" id="PTHR46796">
    <property type="entry name" value="HTH-TYPE TRANSCRIPTIONAL ACTIVATOR RHAS-RELATED"/>
    <property type="match status" value="1"/>
</dbReference>
<dbReference type="InterPro" id="IPR050204">
    <property type="entry name" value="AraC_XylS_family_regulators"/>
</dbReference>
<evidence type="ECO:0000256" key="4">
    <source>
        <dbReference type="SAM" id="MobiDB-lite"/>
    </source>
</evidence>
<dbReference type="EMBL" id="RKHL01000001">
    <property type="protein sequence ID" value="ROR83091.1"/>
    <property type="molecule type" value="Genomic_DNA"/>
</dbReference>
<dbReference type="SUPFAM" id="SSF46689">
    <property type="entry name" value="Homeodomain-like"/>
    <property type="match status" value="1"/>
</dbReference>
<accession>A0A3N2C6G3</accession>
<dbReference type="AlphaFoldDB" id="A0A3N2C6G3"/>
<dbReference type="GO" id="GO:0043565">
    <property type="term" value="F:sequence-specific DNA binding"/>
    <property type="evidence" value="ECO:0007669"/>
    <property type="project" value="InterPro"/>
</dbReference>
<dbReference type="Gene3D" id="1.10.10.60">
    <property type="entry name" value="Homeodomain-like"/>
    <property type="match status" value="1"/>
</dbReference>
<sequence>MQHSFLASESDPESDSDTGPLLGSASSTASTVPIRRITVSGDDPAVARQNYERAYDGSRFTVTRGTDPFSFQWVSIGDDRVSLRTATMTGHVTGETPGLTDYVVSWVQTGGGWIVRRDGQRMEIPRSPFVLPFRRPYTVHLTPHRQNSVLFSAPYLEDIATEIHAGPSQQVSFDLEATPTPEAIERWRVALNASTPVLTDETAPPLLRMNAQRPLALALLQLAPWAVVDLPEPLREPSMARTRLAVEYLHHHAAEPITPADAAKAAGLHTRTLQLHCRRELGMSPTAYLRDIRLDRTRRELADSSPQETTVGEVAKRWGFVHLGRFASAYRNRFGEGPSQTLRA</sequence>
<evidence type="ECO:0000259" key="5">
    <source>
        <dbReference type="PROSITE" id="PS01124"/>
    </source>
</evidence>